<dbReference type="AlphaFoldDB" id="A0A243TKF5"/>
<evidence type="ECO:0000313" key="3">
    <source>
        <dbReference type="EMBL" id="HAT3896029.1"/>
    </source>
</evidence>
<dbReference type="GO" id="GO:0044660">
    <property type="term" value="P:viral release via pore formation in host cell membrane"/>
    <property type="evidence" value="ECO:0007669"/>
    <property type="project" value="InterPro"/>
</dbReference>
<dbReference type="Proteomes" id="UP000855471">
    <property type="component" value="Unassembled WGS sequence"/>
</dbReference>
<comment type="caution">
    <text evidence="2">The sequence shown here is derived from an EMBL/GenBank/DDBJ whole genome shotgun (WGS) entry which is preliminary data.</text>
</comment>
<dbReference type="RefSeq" id="WP_001738730.1">
    <property type="nucleotide sequence ID" value="NZ_CAYANS010000004.1"/>
</dbReference>
<reference evidence="4 6" key="2">
    <citation type="submission" date="2017-04" db="EMBL/GenBank/DDBJ databases">
        <title>Emergence of KPC-2-producing Citrobacter isolates from sediments of a Chinese river.</title>
        <authorList>
            <person name="Zheng B."/>
        </authorList>
    </citation>
    <scope>NUCLEOTIDE SEQUENCE [LARGE SCALE GENOMIC DNA]</scope>
    <source>
        <strain evidence="4 6">C191</strain>
    </source>
</reference>
<dbReference type="EMBL" id="CBWP010000080">
    <property type="protein sequence ID" value="CDL40953.1"/>
    <property type="molecule type" value="Genomic_DNA"/>
</dbReference>
<reference evidence="2 5" key="1">
    <citation type="submission" date="2013-10" db="EMBL/GenBank/DDBJ databases">
        <title>Antibiotic resistance diversity of beta-lactamase producers in the General Hospital Vienna.</title>
        <authorList>
            <person name="Barisic I."/>
            <person name="Mitteregger D."/>
            <person name="Hirschl A.M."/>
            <person name="Noehammer C."/>
            <person name="Wiesinger-Mayr H."/>
        </authorList>
    </citation>
    <scope>NUCLEOTIDE SEQUENCE [LARGE SCALE GENOMIC DNA]</scope>
    <source>
        <strain evidence="2 5">ISC11</strain>
    </source>
</reference>
<dbReference type="Pfam" id="PF04550">
    <property type="entry name" value="Phage_holin_3_2"/>
    <property type="match status" value="1"/>
</dbReference>
<reference evidence="3" key="4">
    <citation type="submission" date="2020-09" db="EMBL/GenBank/DDBJ databases">
        <authorList>
            <consortium name="NCBI Pathogen Detection Project"/>
        </authorList>
    </citation>
    <scope>NUCLEOTIDE SEQUENCE</scope>
    <source>
        <strain evidence="3">O50</strain>
    </source>
</reference>
<feature type="transmembrane region" description="Helical" evidence="1">
    <location>
        <begin position="36"/>
        <end position="56"/>
    </location>
</feature>
<dbReference type="Proteomes" id="UP000215827">
    <property type="component" value="Unassembled WGS sequence"/>
</dbReference>
<dbReference type="EMBL" id="NEFA01000006">
    <property type="protein sequence ID" value="OYR06122.1"/>
    <property type="molecule type" value="Genomic_DNA"/>
</dbReference>
<evidence type="ECO:0000313" key="5">
    <source>
        <dbReference type="Proteomes" id="UP000019194"/>
    </source>
</evidence>
<evidence type="ECO:0000313" key="6">
    <source>
        <dbReference type="Proteomes" id="UP000215827"/>
    </source>
</evidence>
<organism evidence="2 5">
    <name type="scientific">Citrobacter freundii</name>
    <dbReference type="NCBI Taxonomy" id="546"/>
    <lineage>
        <taxon>Bacteria</taxon>
        <taxon>Pseudomonadati</taxon>
        <taxon>Pseudomonadota</taxon>
        <taxon>Gammaproteobacteria</taxon>
        <taxon>Enterobacterales</taxon>
        <taxon>Enterobacteriaceae</taxon>
        <taxon>Citrobacter</taxon>
        <taxon>Citrobacter freundii complex</taxon>
    </lineage>
</organism>
<dbReference type="Proteomes" id="UP000019194">
    <property type="component" value="Unassembled WGS sequence"/>
</dbReference>
<dbReference type="InterPro" id="IPR007633">
    <property type="entry name" value="Phage_P2_Holin"/>
</dbReference>
<sequence length="100" mass="10556">MQEHEKSLYSLLIMGALIAVAKVLASDDPITPRLFISRVILGSFVSVIAGAVLIQIPEASPLAIQGLGAALGIAGYQAVEMWLRRRAAGKKNGSVTNDPE</sequence>
<evidence type="ECO:0000256" key="1">
    <source>
        <dbReference type="SAM" id="Phobius"/>
    </source>
</evidence>
<dbReference type="OrthoDB" id="8596216at2"/>
<feature type="transmembrane region" description="Helical" evidence="1">
    <location>
        <begin position="6"/>
        <end position="24"/>
    </location>
</feature>
<evidence type="ECO:0000313" key="2">
    <source>
        <dbReference type="EMBL" id="CDL40953.1"/>
    </source>
</evidence>
<proteinExistence type="predicted"/>
<name>A0A243TKF5_CITFR</name>
<keyword evidence="1" id="KW-0812">Transmembrane</keyword>
<keyword evidence="1" id="KW-0472">Membrane</keyword>
<gene>
    <name evidence="4" type="ORF">B9P89_07565</name>
    <name evidence="3" type="ORF">I9Y29_000412</name>
</gene>
<accession>A0A243TKF5</accession>
<keyword evidence="1" id="KW-1133">Transmembrane helix</keyword>
<evidence type="ECO:0000313" key="4">
    <source>
        <dbReference type="EMBL" id="OYR06122.1"/>
    </source>
</evidence>
<dbReference type="EMBL" id="DACSXJ010000002">
    <property type="protein sequence ID" value="HAT3896029.1"/>
    <property type="molecule type" value="Genomic_DNA"/>
</dbReference>
<feature type="transmembrane region" description="Helical" evidence="1">
    <location>
        <begin position="62"/>
        <end position="83"/>
    </location>
</feature>
<reference evidence="3" key="3">
    <citation type="journal article" date="2018" name="Genome Biol.">
        <title>SKESA: strategic k-mer extension for scrupulous assemblies.</title>
        <authorList>
            <person name="Souvorov A."/>
            <person name="Agarwala R."/>
            <person name="Lipman D.J."/>
        </authorList>
    </citation>
    <scope>NUCLEOTIDE SEQUENCE</scope>
    <source>
        <strain evidence="3">O50</strain>
    </source>
</reference>
<protein>
    <submittedName>
        <fullName evidence="2">Holin</fullName>
    </submittedName>
</protein>